<evidence type="ECO:0000313" key="2">
    <source>
        <dbReference type="Proteomes" id="UP000626109"/>
    </source>
</evidence>
<reference evidence="1" key="1">
    <citation type="submission" date="2021-02" db="EMBL/GenBank/DDBJ databases">
        <authorList>
            <person name="Dougan E. K."/>
            <person name="Rhodes N."/>
            <person name="Thang M."/>
            <person name="Chan C."/>
        </authorList>
    </citation>
    <scope>NUCLEOTIDE SEQUENCE</scope>
</reference>
<protein>
    <submittedName>
        <fullName evidence="1">Uncharacterized protein</fullName>
    </submittedName>
</protein>
<dbReference type="EMBL" id="CAJNNW010028451">
    <property type="protein sequence ID" value="CAE8696147.1"/>
    <property type="molecule type" value="Genomic_DNA"/>
</dbReference>
<dbReference type="AlphaFoldDB" id="A0A813K7J0"/>
<accession>A0A813K7J0</accession>
<dbReference type="Proteomes" id="UP000626109">
    <property type="component" value="Unassembled WGS sequence"/>
</dbReference>
<gene>
    <name evidence="1" type="ORF">PGLA2088_LOCUS29707</name>
</gene>
<comment type="caution">
    <text evidence="1">The sequence shown here is derived from an EMBL/GenBank/DDBJ whole genome shotgun (WGS) entry which is preliminary data.</text>
</comment>
<organism evidence="1 2">
    <name type="scientific">Polarella glacialis</name>
    <name type="common">Dinoflagellate</name>
    <dbReference type="NCBI Taxonomy" id="89957"/>
    <lineage>
        <taxon>Eukaryota</taxon>
        <taxon>Sar</taxon>
        <taxon>Alveolata</taxon>
        <taxon>Dinophyceae</taxon>
        <taxon>Suessiales</taxon>
        <taxon>Suessiaceae</taxon>
        <taxon>Polarella</taxon>
    </lineage>
</organism>
<proteinExistence type="predicted"/>
<name>A0A813K7J0_POLGL</name>
<evidence type="ECO:0000313" key="1">
    <source>
        <dbReference type="EMBL" id="CAE8696147.1"/>
    </source>
</evidence>
<sequence length="152" mass="15593">MSWLTDAIGKVREQGGSLVSAAREKVRLHIAGGDSDCNALDAQLESQAHSAVAAGPIEVEQLCQAWSAELARLARREPDGSALASNSLWRSLLRSRAVEILVGGTATSANGPGPATLTSATAGQLGGGLRSLVAQVLPDDHAAIGQELLDCS</sequence>